<evidence type="ECO:0000256" key="4">
    <source>
        <dbReference type="ARBA" id="ARBA00008819"/>
    </source>
</evidence>
<dbReference type="EMBL" id="UAWL01000029">
    <property type="protein sequence ID" value="SQC36390.1"/>
    <property type="molecule type" value="Genomic_DNA"/>
</dbReference>
<protein>
    <recommendedName>
        <fullName evidence="5">phosphoglycerate mutase (2,3-diphosphoglycerate-independent)</fullName>
        <ecNumber evidence="5">5.4.2.12</ecNumber>
    </recommendedName>
</protein>
<evidence type="ECO:0000256" key="9">
    <source>
        <dbReference type="ARBA" id="ARBA00023235"/>
    </source>
</evidence>
<dbReference type="UniPathway" id="UPA00109">
    <property type="reaction ID" value="UER00186"/>
</dbReference>
<feature type="domain" description="BPG-independent PGAM N-terminal" evidence="10">
    <location>
        <begin position="31"/>
        <end position="86"/>
    </location>
</feature>
<evidence type="ECO:0000313" key="12">
    <source>
        <dbReference type="Proteomes" id="UP000250166"/>
    </source>
</evidence>
<keyword evidence="9 11" id="KW-0413">Isomerase</keyword>
<comment type="similarity">
    <text evidence="4">Belongs to the BPG-independent phosphoglycerate mutase family.</text>
</comment>
<dbReference type="Gene3D" id="3.40.720.10">
    <property type="entry name" value="Alkaline Phosphatase, subunit A"/>
    <property type="match status" value="1"/>
</dbReference>
<evidence type="ECO:0000256" key="1">
    <source>
        <dbReference type="ARBA" id="ARBA00000370"/>
    </source>
</evidence>
<keyword evidence="7" id="KW-0324">Glycolysis</keyword>
<dbReference type="EC" id="5.4.2.12" evidence="5"/>
<dbReference type="Gene3D" id="3.40.1450.10">
    <property type="entry name" value="BPG-independent phosphoglycerate mutase, domain B"/>
    <property type="match status" value="1"/>
</dbReference>
<dbReference type="GO" id="GO:0005829">
    <property type="term" value="C:cytosol"/>
    <property type="evidence" value="ECO:0007669"/>
    <property type="project" value="TreeGrafter"/>
</dbReference>
<gene>
    <name evidence="11" type="primary">gpmI_1</name>
    <name evidence="11" type="ORF">NCTC13102_02197</name>
</gene>
<reference evidence="11 12" key="1">
    <citation type="submission" date="2018-06" db="EMBL/GenBank/DDBJ databases">
        <authorList>
            <consortium name="Pathogen Informatics"/>
            <person name="Doyle S."/>
        </authorList>
    </citation>
    <scope>NUCLEOTIDE SEQUENCE [LARGE SCALE GENOMIC DNA]</scope>
    <source>
        <strain evidence="11 12">NCTC13102</strain>
    </source>
</reference>
<dbReference type="Proteomes" id="UP000250166">
    <property type="component" value="Unassembled WGS sequence"/>
</dbReference>
<evidence type="ECO:0000256" key="6">
    <source>
        <dbReference type="ARBA" id="ARBA00022723"/>
    </source>
</evidence>
<dbReference type="GO" id="GO:0030145">
    <property type="term" value="F:manganese ion binding"/>
    <property type="evidence" value="ECO:0007669"/>
    <property type="project" value="InterPro"/>
</dbReference>
<dbReference type="SUPFAM" id="SSF64158">
    <property type="entry name" value="2,3-Bisphosphoglycerate-independent phosphoglycerate mutase, substrate-binding domain"/>
    <property type="match status" value="1"/>
</dbReference>
<evidence type="ECO:0000256" key="8">
    <source>
        <dbReference type="ARBA" id="ARBA00023211"/>
    </source>
</evidence>
<evidence type="ECO:0000256" key="2">
    <source>
        <dbReference type="ARBA" id="ARBA00001936"/>
    </source>
</evidence>
<organism evidence="11 12">
    <name type="scientific">Helicobacter fennelliae</name>
    <dbReference type="NCBI Taxonomy" id="215"/>
    <lineage>
        <taxon>Bacteria</taxon>
        <taxon>Pseudomonadati</taxon>
        <taxon>Campylobacterota</taxon>
        <taxon>Epsilonproteobacteria</taxon>
        <taxon>Campylobacterales</taxon>
        <taxon>Helicobacteraceae</taxon>
        <taxon>Helicobacter</taxon>
    </lineage>
</organism>
<dbReference type="PANTHER" id="PTHR31637:SF0">
    <property type="entry name" value="2,3-BISPHOSPHOGLYCERATE-INDEPENDENT PHOSPHOGLYCERATE MUTASE"/>
    <property type="match status" value="1"/>
</dbReference>
<accession>A0A2X3GMM8</accession>
<dbReference type="AlphaFoldDB" id="A0A2X3GMM8"/>
<dbReference type="GO" id="GO:0006007">
    <property type="term" value="P:glucose catabolic process"/>
    <property type="evidence" value="ECO:0007669"/>
    <property type="project" value="InterPro"/>
</dbReference>
<keyword evidence="6" id="KW-0479">Metal-binding</keyword>
<dbReference type="Pfam" id="PF06415">
    <property type="entry name" value="iPGM_N"/>
    <property type="match status" value="1"/>
</dbReference>
<dbReference type="InterPro" id="IPR017850">
    <property type="entry name" value="Alkaline_phosphatase_core_sf"/>
</dbReference>
<sequence length="107" mass="11775">MGLPCGQMGTSEVGHMSIGSGRVLYQDLVRISLSIKNKELDSHPLLENLAKKSNNIHLLGLMSDGGVHSHIEHFLALAQIFADKQSRCFCTSSPMGEMCCLLLRRHI</sequence>
<evidence type="ECO:0000256" key="3">
    <source>
        <dbReference type="ARBA" id="ARBA00004798"/>
    </source>
</evidence>
<comment type="pathway">
    <text evidence="3">Carbohydrate degradation; glycolysis; pyruvate from D-glyceraldehyde 3-phosphate: step 3/5.</text>
</comment>
<comment type="catalytic activity">
    <reaction evidence="1">
        <text>(2R)-2-phosphoglycerate = (2R)-3-phosphoglycerate</text>
        <dbReference type="Rhea" id="RHEA:15901"/>
        <dbReference type="ChEBI" id="CHEBI:58272"/>
        <dbReference type="ChEBI" id="CHEBI:58289"/>
        <dbReference type="EC" id="5.4.2.12"/>
    </reaction>
</comment>
<evidence type="ECO:0000256" key="5">
    <source>
        <dbReference type="ARBA" id="ARBA00012026"/>
    </source>
</evidence>
<dbReference type="GO" id="GO:0006096">
    <property type="term" value="P:glycolytic process"/>
    <property type="evidence" value="ECO:0007669"/>
    <property type="project" value="UniProtKB-UniPathway"/>
</dbReference>
<dbReference type="InterPro" id="IPR036646">
    <property type="entry name" value="PGAM_B_sf"/>
</dbReference>
<keyword evidence="8" id="KW-0464">Manganese</keyword>
<comment type="cofactor">
    <cofactor evidence="2">
        <name>Mn(2+)</name>
        <dbReference type="ChEBI" id="CHEBI:29035"/>
    </cofactor>
</comment>
<proteinExistence type="inferred from homology"/>
<dbReference type="PANTHER" id="PTHR31637">
    <property type="entry name" value="2,3-BISPHOSPHOGLYCERATE-INDEPENDENT PHOSPHOGLYCERATE MUTASE"/>
    <property type="match status" value="1"/>
</dbReference>
<dbReference type="InterPro" id="IPR005995">
    <property type="entry name" value="Pgm_bpd_ind"/>
</dbReference>
<evidence type="ECO:0000259" key="10">
    <source>
        <dbReference type="Pfam" id="PF06415"/>
    </source>
</evidence>
<dbReference type="InterPro" id="IPR011258">
    <property type="entry name" value="BPG-indep_PGM_N"/>
</dbReference>
<dbReference type="GO" id="GO:0004619">
    <property type="term" value="F:phosphoglycerate mutase activity"/>
    <property type="evidence" value="ECO:0007669"/>
    <property type="project" value="UniProtKB-EC"/>
</dbReference>
<evidence type="ECO:0000256" key="7">
    <source>
        <dbReference type="ARBA" id="ARBA00023152"/>
    </source>
</evidence>
<evidence type="ECO:0000313" key="11">
    <source>
        <dbReference type="EMBL" id="SQC36390.1"/>
    </source>
</evidence>
<name>A0A2X3GMM8_9HELI</name>